<accession>A0A812LDN0</accession>
<feature type="chain" id="PRO_5032832254" evidence="1">
    <location>
        <begin position="19"/>
        <end position="319"/>
    </location>
</feature>
<dbReference type="AlphaFoldDB" id="A0A812LDN0"/>
<protein>
    <submittedName>
        <fullName evidence="2">Uncharacterized protein</fullName>
    </submittedName>
</protein>
<evidence type="ECO:0000313" key="2">
    <source>
        <dbReference type="EMBL" id="CAE7241983.1"/>
    </source>
</evidence>
<name>A0A812LDN0_SYMPI</name>
<dbReference type="Proteomes" id="UP000649617">
    <property type="component" value="Unassembled WGS sequence"/>
</dbReference>
<dbReference type="EMBL" id="CAJNIZ010005458">
    <property type="protein sequence ID" value="CAE7241983.1"/>
    <property type="molecule type" value="Genomic_DNA"/>
</dbReference>
<gene>
    <name evidence="2" type="ORF">SPIL2461_LOCUS4233</name>
</gene>
<evidence type="ECO:0000256" key="1">
    <source>
        <dbReference type="SAM" id="SignalP"/>
    </source>
</evidence>
<proteinExistence type="predicted"/>
<organism evidence="2 3">
    <name type="scientific">Symbiodinium pilosum</name>
    <name type="common">Dinoflagellate</name>
    <dbReference type="NCBI Taxonomy" id="2952"/>
    <lineage>
        <taxon>Eukaryota</taxon>
        <taxon>Sar</taxon>
        <taxon>Alveolata</taxon>
        <taxon>Dinophyceae</taxon>
        <taxon>Suessiales</taxon>
        <taxon>Symbiodiniaceae</taxon>
        <taxon>Symbiodinium</taxon>
    </lineage>
</organism>
<dbReference type="OrthoDB" id="10573822at2759"/>
<reference evidence="2" key="1">
    <citation type="submission" date="2021-02" db="EMBL/GenBank/DDBJ databases">
        <authorList>
            <person name="Dougan E. K."/>
            <person name="Rhodes N."/>
            <person name="Thang M."/>
            <person name="Chan C."/>
        </authorList>
    </citation>
    <scope>NUCLEOTIDE SEQUENCE</scope>
</reference>
<sequence>MLALRLLTVALIVRSSHAAHGLDNNWTVKVTGMVDANMCVRITSVDSIEDMGTNIATGATSQCVPGTDTCEDGYSCDAARARKPGLFAGCTFDSSTASESSVTGVIMDGTCYDNFIVKQLAINGNPKTAGLAPDLVHVRSEAHLHTRACLVVNYCSGTGFYLLQSAGEDMGTNIATGATSRCVPGTDTCEDGYSCDAARARKPGSFSGCTFDSSTASESSVTGVLMDGTCYNNFIVKQLVVNGNPKTPGLAPDLVHVRSEAHLHTRACLVVNYCSASGLGCKLESRDPLDFRIRVCLFWRGVPGECFEITRRLPGKLDD</sequence>
<keyword evidence="3" id="KW-1185">Reference proteome</keyword>
<feature type="signal peptide" evidence="1">
    <location>
        <begin position="1"/>
        <end position="18"/>
    </location>
</feature>
<keyword evidence="1" id="KW-0732">Signal</keyword>
<comment type="caution">
    <text evidence="2">The sequence shown here is derived from an EMBL/GenBank/DDBJ whole genome shotgun (WGS) entry which is preliminary data.</text>
</comment>
<evidence type="ECO:0000313" key="3">
    <source>
        <dbReference type="Proteomes" id="UP000649617"/>
    </source>
</evidence>